<evidence type="ECO:0000313" key="1">
    <source>
        <dbReference type="EMBL" id="KAI0042081.1"/>
    </source>
</evidence>
<reference evidence="1" key="2">
    <citation type="journal article" date="2022" name="New Phytol.">
        <title>Evolutionary transition to the ectomycorrhizal habit in the genomes of a hyperdiverse lineage of mushroom-forming fungi.</title>
        <authorList>
            <person name="Looney B."/>
            <person name="Miyauchi S."/>
            <person name="Morin E."/>
            <person name="Drula E."/>
            <person name="Courty P.E."/>
            <person name="Kohler A."/>
            <person name="Kuo A."/>
            <person name="LaButti K."/>
            <person name="Pangilinan J."/>
            <person name="Lipzen A."/>
            <person name="Riley R."/>
            <person name="Andreopoulos W."/>
            <person name="He G."/>
            <person name="Johnson J."/>
            <person name="Nolan M."/>
            <person name="Tritt A."/>
            <person name="Barry K.W."/>
            <person name="Grigoriev I.V."/>
            <person name="Nagy L.G."/>
            <person name="Hibbett D."/>
            <person name="Henrissat B."/>
            <person name="Matheny P.B."/>
            <person name="Labbe J."/>
            <person name="Martin F.M."/>
        </authorList>
    </citation>
    <scope>NUCLEOTIDE SEQUENCE</scope>
    <source>
        <strain evidence="1">FP105234-sp</strain>
    </source>
</reference>
<accession>A0ACB8REH5</accession>
<proteinExistence type="predicted"/>
<reference evidence="1" key="1">
    <citation type="submission" date="2021-02" db="EMBL/GenBank/DDBJ databases">
        <authorList>
            <consortium name="DOE Joint Genome Institute"/>
            <person name="Ahrendt S."/>
            <person name="Looney B.P."/>
            <person name="Miyauchi S."/>
            <person name="Morin E."/>
            <person name="Drula E."/>
            <person name="Courty P.E."/>
            <person name="Chicoki N."/>
            <person name="Fauchery L."/>
            <person name="Kohler A."/>
            <person name="Kuo A."/>
            <person name="Labutti K."/>
            <person name="Pangilinan J."/>
            <person name="Lipzen A."/>
            <person name="Riley R."/>
            <person name="Andreopoulos W."/>
            <person name="He G."/>
            <person name="Johnson J."/>
            <person name="Barry K.W."/>
            <person name="Grigoriev I.V."/>
            <person name="Nagy L."/>
            <person name="Hibbett D."/>
            <person name="Henrissat B."/>
            <person name="Matheny P.B."/>
            <person name="Labbe J."/>
            <person name="Martin F."/>
        </authorList>
    </citation>
    <scope>NUCLEOTIDE SEQUENCE</scope>
    <source>
        <strain evidence="1">FP105234-sp</strain>
    </source>
</reference>
<organism evidence="1 2">
    <name type="scientific">Auriscalpium vulgare</name>
    <dbReference type="NCBI Taxonomy" id="40419"/>
    <lineage>
        <taxon>Eukaryota</taxon>
        <taxon>Fungi</taxon>
        <taxon>Dikarya</taxon>
        <taxon>Basidiomycota</taxon>
        <taxon>Agaricomycotina</taxon>
        <taxon>Agaricomycetes</taxon>
        <taxon>Russulales</taxon>
        <taxon>Auriscalpiaceae</taxon>
        <taxon>Auriscalpium</taxon>
    </lineage>
</organism>
<keyword evidence="2" id="KW-1185">Reference proteome</keyword>
<comment type="caution">
    <text evidence="1">The sequence shown here is derived from an EMBL/GenBank/DDBJ whole genome shotgun (WGS) entry which is preliminary data.</text>
</comment>
<evidence type="ECO:0000313" key="2">
    <source>
        <dbReference type="Proteomes" id="UP000814033"/>
    </source>
</evidence>
<gene>
    <name evidence="1" type="ORF">FA95DRAFT_1682779</name>
</gene>
<feature type="non-terminal residue" evidence="1">
    <location>
        <position position="403"/>
    </location>
</feature>
<dbReference type="Proteomes" id="UP000814033">
    <property type="component" value="Unassembled WGS sequence"/>
</dbReference>
<name>A0ACB8REH5_9AGAM</name>
<protein>
    <submittedName>
        <fullName evidence="1">Uncharacterized protein</fullName>
    </submittedName>
</protein>
<dbReference type="EMBL" id="MU276085">
    <property type="protein sequence ID" value="KAI0042081.1"/>
    <property type="molecule type" value="Genomic_DNA"/>
</dbReference>
<sequence>MTVALSPTGTSFTTPACAPLRAFRHSRPTPPRAIWGLPRSNCRVLLGRTSARASSAPLARAHSAGCARADLIPPTRASGRQHQILRITHRPGDLRAPEPRQGQVLTLPPASVTHFARRPRQAWQRRHVSQKHRAWAPAASRLPCRGHTTPSRPRARAYTPRARICAHTSTPPRAAYLPAYVRPRVRRRAYCNPGTDIRHQRTCSLARRSATPSRAHIQCHRCDPTPRLRPPTLLYCLHHTSPAIIPPIHPSIHPSSPRPSSARASASRPERVAPASAPAPWAHVMHPRSKSRCADLAPPCRRPRARRRREICVAACSVRLRLGFVSLDARSYSYPQTGGRAGRRNVQADHFSSFAIDSRSGPCSSLSTSAHARTFSECSAYATRRTDAETIAAYMIASNTYNA</sequence>